<reference evidence="1" key="1">
    <citation type="submission" date="2023-07" db="EMBL/GenBank/DDBJ databases">
        <title>draft genome sequence of fig (Ficus carica).</title>
        <authorList>
            <person name="Takahashi T."/>
            <person name="Nishimura K."/>
        </authorList>
    </citation>
    <scope>NUCLEOTIDE SEQUENCE</scope>
</reference>
<organism evidence="1 2">
    <name type="scientific">Ficus carica</name>
    <name type="common">Common fig</name>
    <dbReference type="NCBI Taxonomy" id="3494"/>
    <lineage>
        <taxon>Eukaryota</taxon>
        <taxon>Viridiplantae</taxon>
        <taxon>Streptophyta</taxon>
        <taxon>Embryophyta</taxon>
        <taxon>Tracheophyta</taxon>
        <taxon>Spermatophyta</taxon>
        <taxon>Magnoliopsida</taxon>
        <taxon>eudicotyledons</taxon>
        <taxon>Gunneridae</taxon>
        <taxon>Pentapetalae</taxon>
        <taxon>rosids</taxon>
        <taxon>fabids</taxon>
        <taxon>Rosales</taxon>
        <taxon>Moraceae</taxon>
        <taxon>Ficeae</taxon>
        <taxon>Ficus</taxon>
    </lineage>
</organism>
<evidence type="ECO:0000313" key="1">
    <source>
        <dbReference type="EMBL" id="GMN40810.1"/>
    </source>
</evidence>
<accession>A0AA88D1S2</accession>
<sequence>MAARRRRRSASDGEQITTAKKLDGDEIATRLKLDNWIVYFAEGVATPFVGAVPVAMTVGRRDLDI</sequence>
<evidence type="ECO:0000313" key="2">
    <source>
        <dbReference type="Proteomes" id="UP001187192"/>
    </source>
</evidence>
<dbReference type="EMBL" id="BTGU01000011">
    <property type="protein sequence ID" value="GMN40810.1"/>
    <property type="molecule type" value="Genomic_DNA"/>
</dbReference>
<protein>
    <submittedName>
        <fullName evidence="1">Uncharacterized protein</fullName>
    </submittedName>
</protein>
<dbReference type="Proteomes" id="UP001187192">
    <property type="component" value="Unassembled WGS sequence"/>
</dbReference>
<comment type="caution">
    <text evidence="1">The sequence shown here is derived from an EMBL/GenBank/DDBJ whole genome shotgun (WGS) entry which is preliminary data.</text>
</comment>
<keyword evidence="2" id="KW-1185">Reference proteome</keyword>
<name>A0AA88D1S2_FICCA</name>
<gene>
    <name evidence="1" type="ORF">TIFTF001_010034</name>
</gene>
<dbReference type="AlphaFoldDB" id="A0AA88D1S2"/>
<proteinExistence type="predicted"/>